<feature type="domain" description="EF-hand" evidence="11">
    <location>
        <begin position="892"/>
        <end position="927"/>
    </location>
</feature>
<dbReference type="InterPro" id="IPR000800">
    <property type="entry name" value="Notch_dom"/>
</dbReference>
<evidence type="ECO:0000256" key="5">
    <source>
        <dbReference type="ARBA" id="ARBA00022989"/>
    </source>
</evidence>
<evidence type="ECO:0000256" key="1">
    <source>
        <dbReference type="ARBA" id="ARBA00007583"/>
    </source>
</evidence>
<dbReference type="PANTHER" id="PTHR24045">
    <property type="match status" value="1"/>
</dbReference>
<dbReference type="PANTHER" id="PTHR24045:SF0">
    <property type="entry name" value="N-ACETYLGLUCOSAMINE-1-PHOSPHOTRANSFERASE SUBUNITS ALPHA_BETA"/>
    <property type="match status" value="1"/>
</dbReference>
<evidence type="ECO:0000259" key="11">
    <source>
        <dbReference type="PROSITE" id="PS50222"/>
    </source>
</evidence>
<name>A0A8B6FMX2_MYTGA</name>
<dbReference type="InterPro" id="IPR018247">
    <property type="entry name" value="EF_Hand_1_Ca_BS"/>
</dbReference>
<dbReference type="GO" id="GO:0016256">
    <property type="term" value="P:N-glycan processing to lysosome"/>
    <property type="evidence" value="ECO:0007669"/>
    <property type="project" value="TreeGrafter"/>
</dbReference>
<keyword evidence="8" id="KW-0325">Glycoprotein</keyword>
<dbReference type="EC" id="2.7.8.17" evidence="13"/>
<dbReference type="InterPro" id="IPR021520">
    <property type="entry name" value="Stealth_CR2"/>
</dbReference>
<dbReference type="OrthoDB" id="263283at2759"/>
<evidence type="ECO:0000256" key="2">
    <source>
        <dbReference type="ARBA" id="ARBA00022679"/>
    </source>
</evidence>
<evidence type="ECO:0000256" key="3">
    <source>
        <dbReference type="ARBA" id="ARBA00022692"/>
    </source>
</evidence>
<keyword evidence="6 10" id="KW-0472">Membrane</keyword>
<dbReference type="AlphaFoldDB" id="A0A8B6FMX2"/>
<proteinExistence type="inferred from homology"/>
<evidence type="ECO:0000313" key="14">
    <source>
        <dbReference type="Proteomes" id="UP000596742"/>
    </source>
</evidence>
<evidence type="ECO:0000259" key="12">
    <source>
        <dbReference type="PROSITE" id="PS50258"/>
    </source>
</evidence>
<dbReference type="InterPro" id="IPR031358">
    <property type="entry name" value="Stealth_CR1"/>
</dbReference>
<evidence type="ECO:0000256" key="10">
    <source>
        <dbReference type="SAM" id="Phobius"/>
    </source>
</evidence>
<dbReference type="GO" id="GO:0005509">
    <property type="term" value="F:calcium ion binding"/>
    <property type="evidence" value="ECO:0007669"/>
    <property type="project" value="InterPro"/>
</dbReference>
<dbReference type="Pfam" id="PF17101">
    <property type="entry name" value="Stealth_CR1"/>
    <property type="match status" value="1"/>
</dbReference>
<evidence type="ECO:0000256" key="6">
    <source>
        <dbReference type="ARBA" id="ARBA00023136"/>
    </source>
</evidence>
<protein>
    <submittedName>
        <fullName evidence="13">UDP-N-acetylglucosamine-lysosomal-enzyme</fullName>
        <ecNumber evidence="13">2.7.8.17</ecNumber>
    </submittedName>
</protein>
<evidence type="ECO:0000256" key="8">
    <source>
        <dbReference type="ARBA" id="ARBA00023180"/>
    </source>
</evidence>
<evidence type="ECO:0000256" key="9">
    <source>
        <dbReference type="ARBA" id="ARBA00046288"/>
    </source>
</evidence>
<comment type="caution">
    <text evidence="13">The sequence shown here is derived from an EMBL/GenBank/DDBJ whole genome shotgun (WGS) entry which is preliminary data.</text>
</comment>
<comment type="similarity">
    <text evidence="1">Belongs to the stealth family.</text>
</comment>
<dbReference type="Pfam" id="PF11380">
    <property type="entry name" value="Stealth_CR2"/>
    <property type="match status" value="1"/>
</dbReference>
<evidence type="ECO:0000313" key="13">
    <source>
        <dbReference type="EMBL" id="VDI51121.1"/>
    </source>
</evidence>
<dbReference type="GO" id="GO:0005794">
    <property type="term" value="C:Golgi apparatus"/>
    <property type="evidence" value="ECO:0007669"/>
    <property type="project" value="TreeGrafter"/>
</dbReference>
<dbReference type="Gene3D" id="3.30.300.320">
    <property type="match status" value="1"/>
</dbReference>
<dbReference type="InterPro" id="IPR031356">
    <property type="entry name" value="Stealth_CR4"/>
</dbReference>
<dbReference type="Pfam" id="PF18440">
    <property type="entry name" value="GlcNAc-1_reg"/>
    <property type="match status" value="1"/>
</dbReference>
<comment type="subcellular location">
    <subcellularLocation>
        <location evidence="9">Endomembrane system</location>
        <topology evidence="9">Single-pass type I membrane protein</topology>
    </subcellularLocation>
</comment>
<dbReference type="SUPFAM" id="SSF90193">
    <property type="entry name" value="Notch domain"/>
    <property type="match status" value="1"/>
</dbReference>
<dbReference type="InterPro" id="IPR031357">
    <property type="entry name" value="Stealth_CR3"/>
</dbReference>
<dbReference type="PROSITE" id="PS50258">
    <property type="entry name" value="LNR"/>
    <property type="match status" value="1"/>
</dbReference>
<keyword evidence="14" id="KW-1185">Reference proteome</keyword>
<dbReference type="Pfam" id="PF17103">
    <property type="entry name" value="Stealth_CR4"/>
    <property type="match status" value="1"/>
</dbReference>
<dbReference type="Pfam" id="PF00066">
    <property type="entry name" value="Notch"/>
    <property type="match status" value="2"/>
</dbReference>
<keyword evidence="3 10" id="KW-0812">Transmembrane</keyword>
<dbReference type="PROSITE" id="PS50222">
    <property type="entry name" value="EF_HAND_2"/>
    <property type="match status" value="1"/>
</dbReference>
<dbReference type="InterPro" id="IPR041536">
    <property type="entry name" value="GNPTAB_reg"/>
</dbReference>
<dbReference type="SMART" id="SM00004">
    <property type="entry name" value="NL"/>
    <property type="match status" value="1"/>
</dbReference>
<feature type="transmembrane region" description="Helical" evidence="10">
    <location>
        <begin position="1094"/>
        <end position="1115"/>
    </location>
</feature>
<dbReference type="CDD" id="cd21600">
    <property type="entry name" value="RRM2_GNPTAB"/>
    <property type="match status" value="1"/>
</dbReference>
<feature type="domain" description="LNR" evidence="12">
    <location>
        <begin position="421"/>
        <end position="451"/>
    </location>
</feature>
<dbReference type="CDD" id="cd21599">
    <property type="entry name" value="RRM1_GNPTAB"/>
    <property type="match status" value="1"/>
</dbReference>
<sequence length="1159" mass="135133">MRDDHCRKIVQKQAYDVLSHKYGILIVIGVLIFITLTSFYFGETVVEWSNEKYAQVFNSYSDNIAGRSYRERLCSPLPIDVVYTWVNGTDPKLLNQLRTLKLNIEEELNITSDSKCVFTNCLATNMVILDPVLPKEMTLLKLSLVYKVFVQAEKMFTVSLDTDENANYTVIVFKEDTNMTEVLSQPILVHEINTTVRRGYITTDWTVHNSVMLKDTAIMAGFPPQYTAEQIQTKLPDKIAKGITKFTMHEDEGLAVIQISKKEDFEALVNIENFTLEGKKPTFSAANLVWDLRDFRKDSDISASRFEDNEELRYSLRSLERFAPWVRHVYIITNGQIPYWLNMESSRLTIVTHQEIFTNTTHLPTFSSPAIEANIHKIPGLSQKFIYMNDDVMFGKDVWPDDFYTYSDGYKVYLTWPVPNCNEGCPSSWIKDGYCDKACNNTECEWDGGDCHGSNVQAGAGHWSGGVGWYNDQKEHCNKGCADSWLADRYCDTTCNVKPCGFDVGDCGTSKYDQLIGYKLETSVTEYIVPKGEVIVYFNMTTLMTDKGSVESAEYEKSSVVKAIAVANKFKVITMVFNKGHNATKLHIHLKGHYANVTQKFQYNFTVMVDTTQENKTLEVLQTVDKVNKTANVTVEKEIELPVVYEVAEELIQVKPKPVDQKALPEHVNLTNIDLPEFIKIQYEALIKEKNEGDITEKGFRIEQMTLWLKYQEYLRYPPKNDTSFTKPVVRKLLSFVEVPILQMNQEDKVPVYRQNDYSYKMLEDMLKSGRQYTDEGHFPWEEKNVFGKFEKIRRKEALQKQYTDDIYTPRRRLLDTFGDSLRHVNKIYNREFGFTARKVPGHMPHFVDRSVMYELHEKFPEEWDITSSHKVRSSDDMQFAFSYFYYLMGVKRNVTAEEIFDEMDTDKSRSLSDREIRTLAASLYDLPLDLKTLSGLENILKNCSEYLPDDKKIERPPPTDVETYYDKDMPQATRTLFLNCDEMVELIQSKFKSRQKHKFVTLEDHEIAFKMIKSNISTVVGQLDDLRKNPKKFICLNDNIEHNKPDAQTVKAILQDYYESVLPIQSQFELPREYRNRFLHVDDLRQWKRLRDWLKFFTHIALVILVLFTIASYFGDKVQFVWKKICWYRRKRCEERPNPDSRKELNPHLYDVQEYRRG</sequence>
<feature type="transmembrane region" description="Helical" evidence="10">
    <location>
        <begin position="21"/>
        <end position="41"/>
    </location>
</feature>
<dbReference type="GO" id="GO:0046835">
    <property type="term" value="P:carbohydrate phosphorylation"/>
    <property type="evidence" value="ECO:0007669"/>
    <property type="project" value="TreeGrafter"/>
</dbReference>
<reference evidence="13" key="1">
    <citation type="submission" date="2018-11" db="EMBL/GenBank/DDBJ databases">
        <authorList>
            <person name="Alioto T."/>
            <person name="Alioto T."/>
        </authorList>
    </citation>
    <scope>NUCLEOTIDE SEQUENCE</scope>
</reference>
<keyword evidence="2 13" id="KW-0808">Transferase</keyword>
<gene>
    <name evidence="13" type="ORF">MGAL_10B001303</name>
</gene>
<keyword evidence="7" id="KW-1015">Disulfide bond</keyword>
<keyword evidence="4" id="KW-0677">Repeat</keyword>
<dbReference type="EMBL" id="UYJE01007032">
    <property type="protein sequence ID" value="VDI51121.1"/>
    <property type="molecule type" value="Genomic_DNA"/>
</dbReference>
<dbReference type="InterPro" id="IPR035993">
    <property type="entry name" value="Notch-like_dom_sf"/>
</dbReference>
<dbReference type="InterPro" id="IPR047141">
    <property type="entry name" value="Stealth"/>
</dbReference>
<evidence type="ECO:0000256" key="7">
    <source>
        <dbReference type="ARBA" id="ARBA00023157"/>
    </source>
</evidence>
<organism evidence="13 14">
    <name type="scientific">Mytilus galloprovincialis</name>
    <name type="common">Mediterranean mussel</name>
    <dbReference type="NCBI Taxonomy" id="29158"/>
    <lineage>
        <taxon>Eukaryota</taxon>
        <taxon>Metazoa</taxon>
        <taxon>Spiralia</taxon>
        <taxon>Lophotrochozoa</taxon>
        <taxon>Mollusca</taxon>
        <taxon>Bivalvia</taxon>
        <taxon>Autobranchia</taxon>
        <taxon>Pteriomorphia</taxon>
        <taxon>Mytilida</taxon>
        <taxon>Mytiloidea</taxon>
        <taxon>Mytilidae</taxon>
        <taxon>Mytilinae</taxon>
        <taxon>Mytilus</taxon>
    </lineage>
</organism>
<dbReference type="Pfam" id="PF17102">
    <property type="entry name" value="Stealth_CR3"/>
    <property type="match status" value="1"/>
</dbReference>
<dbReference type="Proteomes" id="UP000596742">
    <property type="component" value="Unassembled WGS sequence"/>
</dbReference>
<dbReference type="PROSITE" id="PS00018">
    <property type="entry name" value="EF_HAND_1"/>
    <property type="match status" value="1"/>
</dbReference>
<dbReference type="InterPro" id="IPR002048">
    <property type="entry name" value="EF_hand_dom"/>
</dbReference>
<evidence type="ECO:0000256" key="4">
    <source>
        <dbReference type="ARBA" id="ARBA00022737"/>
    </source>
</evidence>
<keyword evidence="5 10" id="KW-1133">Transmembrane helix</keyword>
<dbReference type="GO" id="GO:0003976">
    <property type="term" value="F:UDP-N-acetylglucosamine-lysosomal-enzyme N-acetylglucosaminephosphotransferase activity"/>
    <property type="evidence" value="ECO:0007669"/>
    <property type="project" value="UniProtKB-EC"/>
</dbReference>
<accession>A0A8B6FMX2</accession>